<feature type="region of interest" description="Disordered" evidence="1">
    <location>
        <begin position="113"/>
        <end position="147"/>
    </location>
</feature>
<dbReference type="Proteomes" id="UP001144612">
    <property type="component" value="Unassembled WGS sequence"/>
</dbReference>
<evidence type="ECO:0000313" key="2">
    <source>
        <dbReference type="EMBL" id="MCY6958317.1"/>
    </source>
</evidence>
<sequence length="289" mass="32872">MNISFSPRQHIGFGRISYNSNNNASKNAVNNNKKIKKDGSINKNGMVKSSIGKSKQNNILENLMKQKENLMESKNAIKERSLKNGEDSKSIQEKMKNIDKQIEEIDKQLNEIKLQEQRKPMGVEDKDNKNKESKQKSKNDSVNGVKVDKSMENILDLSSNLSQAKELSSQRTIMSGEARVLENEIKTDEQRGIDPVRKKKRLSKVNDNIEKISQNISNNLNDVNKNSSIQSDNNTDENKQSNEVSSSINTQNPDKLLIQQQKIAQNIKQYKDNMKDDSNHNNEKINITA</sequence>
<reference evidence="2" key="1">
    <citation type="submission" date="2022-12" db="EMBL/GenBank/DDBJ databases">
        <title>Clostridium sp. nov., isolated from industrial wastewater.</title>
        <authorList>
            <person name="Jiayan W."/>
        </authorList>
    </citation>
    <scope>NUCLEOTIDE SEQUENCE</scope>
    <source>
        <strain evidence="2">ZC22-4</strain>
    </source>
</reference>
<protein>
    <recommendedName>
        <fullName evidence="4">Viral A-type inclusion protein</fullName>
    </recommendedName>
</protein>
<evidence type="ECO:0000256" key="1">
    <source>
        <dbReference type="SAM" id="MobiDB-lite"/>
    </source>
</evidence>
<organism evidence="2 3">
    <name type="scientific">Clostridium brassicae</name>
    <dbReference type="NCBI Taxonomy" id="2999072"/>
    <lineage>
        <taxon>Bacteria</taxon>
        <taxon>Bacillati</taxon>
        <taxon>Bacillota</taxon>
        <taxon>Clostridia</taxon>
        <taxon>Eubacteriales</taxon>
        <taxon>Clostridiaceae</taxon>
        <taxon>Clostridium</taxon>
    </lineage>
</organism>
<dbReference type="EMBL" id="JAPQFJ010000005">
    <property type="protein sequence ID" value="MCY6958317.1"/>
    <property type="molecule type" value="Genomic_DNA"/>
</dbReference>
<feature type="compositionally biased region" description="Polar residues" evidence="1">
    <location>
        <begin position="216"/>
        <end position="233"/>
    </location>
</feature>
<feature type="compositionally biased region" description="Low complexity" evidence="1">
    <location>
        <begin position="22"/>
        <end position="32"/>
    </location>
</feature>
<feature type="region of interest" description="Disordered" evidence="1">
    <location>
        <begin position="22"/>
        <end position="49"/>
    </location>
</feature>
<name>A0ABT4D7P2_9CLOT</name>
<feature type="compositionally biased region" description="Basic and acidic residues" evidence="1">
    <location>
        <begin position="113"/>
        <end position="139"/>
    </location>
</feature>
<proteinExistence type="predicted"/>
<evidence type="ECO:0008006" key="4">
    <source>
        <dbReference type="Google" id="ProtNLM"/>
    </source>
</evidence>
<keyword evidence="3" id="KW-1185">Reference proteome</keyword>
<evidence type="ECO:0000313" key="3">
    <source>
        <dbReference type="Proteomes" id="UP001144612"/>
    </source>
</evidence>
<comment type="caution">
    <text evidence="2">The sequence shown here is derived from an EMBL/GenBank/DDBJ whole genome shotgun (WGS) entry which is preliminary data.</text>
</comment>
<gene>
    <name evidence="2" type="ORF">OW729_06845</name>
</gene>
<dbReference type="RefSeq" id="WP_268060731.1">
    <property type="nucleotide sequence ID" value="NZ_JAPQFJ010000005.1"/>
</dbReference>
<accession>A0ABT4D7P2</accession>
<feature type="region of interest" description="Disordered" evidence="1">
    <location>
        <begin position="216"/>
        <end position="253"/>
    </location>
</feature>
<feature type="compositionally biased region" description="Polar residues" evidence="1">
    <location>
        <begin position="241"/>
        <end position="253"/>
    </location>
</feature>